<dbReference type="InterPro" id="IPR011333">
    <property type="entry name" value="SKP1/BTB/POZ_sf"/>
</dbReference>
<proteinExistence type="predicted"/>
<evidence type="ECO:0000313" key="2">
    <source>
        <dbReference type="EMBL" id="KLO09623.1"/>
    </source>
</evidence>
<dbReference type="Proteomes" id="UP000053477">
    <property type="component" value="Unassembled WGS sequence"/>
</dbReference>
<dbReference type="InterPro" id="IPR000210">
    <property type="entry name" value="BTB/POZ_dom"/>
</dbReference>
<organism evidence="2 3">
    <name type="scientific">Schizopora paradoxa</name>
    <dbReference type="NCBI Taxonomy" id="27342"/>
    <lineage>
        <taxon>Eukaryota</taxon>
        <taxon>Fungi</taxon>
        <taxon>Dikarya</taxon>
        <taxon>Basidiomycota</taxon>
        <taxon>Agaricomycotina</taxon>
        <taxon>Agaricomycetes</taxon>
        <taxon>Hymenochaetales</taxon>
        <taxon>Schizoporaceae</taxon>
        <taxon>Schizopora</taxon>
    </lineage>
</organism>
<dbReference type="PROSITE" id="PS50097">
    <property type="entry name" value="BTB"/>
    <property type="match status" value="1"/>
</dbReference>
<dbReference type="STRING" id="27342.A0A0H2RJK1"/>
<name>A0A0H2RJK1_9AGAM</name>
<sequence>MADFVRDDEFYMTLVTFKVQNVHFRVPVDAFEARSEVFRDMFALPNESAEGRSDDIPIVLEGIDVDDFKALLRFLYPKKRASTVRLSQKEWMGIHTLAHMWGFEEARKASNASLVDMEDSIAKVEIATRYDYDDWRRKAYEELAKRPDPLSSVHGILPEIKA</sequence>
<reference evidence="2 3" key="1">
    <citation type="submission" date="2015-04" db="EMBL/GenBank/DDBJ databases">
        <title>Complete genome sequence of Schizopora paradoxa KUC8140, a cosmopolitan wood degrader in East Asia.</title>
        <authorList>
            <consortium name="DOE Joint Genome Institute"/>
            <person name="Min B."/>
            <person name="Park H."/>
            <person name="Jang Y."/>
            <person name="Kim J.-J."/>
            <person name="Kim K.H."/>
            <person name="Pangilinan J."/>
            <person name="Lipzen A."/>
            <person name="Riley R."/>
            <person name="Grigoriev I.V."/>
            <person name="Spatafora J.W."/>
            <person name="Choi I.-G."/>
        </authorList>
    </citation>
    <scope>NUCLEOTIDE SEQUENCE [LARGE SCALE GENOMIC DNA]</scope>
    <source>
        <strain evidence="2 3">KUC8140</strain>
    </source>
</reference>
<evidence type="ECO:0000313" key="3">
    <source>
        <dbReference type="Proteomes" id="UP000053477"/>
    </source>
</evidence>
<protein>
    <recommendedName>
        <fullName evidence="1">BTB domain-containing protein</fullName>
    </recommendedName>
</protein>
<dbReference type="SUPFAM" id="SSF54695">
    <property type="entry name" value="POZ domain"/>
    <property type="match status" value="1"/>
</dbReference>
<accession>A0A0H2RJK1</accession>
<feature type="domain" description="BTB" evidence="1">
    <location>
        <begin position="13"/>
        <end position="76"/>
    </location>
</feature>
<dbReference type="Gene3D" id="3.30.710.10">
    <property type="entry name" value="Potassium Channel Kv1.1, Chain A"/>
    <property type="match status" value="1"/>
</dbReference>
<keyword evidence="3" id="KW-1185">Reference proteome</keyword>
<dbReference type="AlphaFoldDB" id="A0A0H2RJK1"/>
<gene>
    <name evidence="2" type="ORF">SCHPADRAFT_943488</name>
</gene>
<dbReference type="EMBL" id="KQ086050">
    <property type="protein sequence ID" value="KLO09623.1"/>
    <property type="molecule type" value="Genomic_DNA"/>
</dbReference>
<evidence type="ECO:0000259" key="1">
    <source>
        <dbReference type="PROSITE" id="PS50097"/>
    </source>
</evidence>
<dbReference type="Pfam" id="PF00651">
    <property type="entry name" value="BTB"/>
    <property type="match status" value="1"/>
</dbReference>
<dbReference type="InParanoid" id="A0A0H2RJK1"/>
<dbReference type="SMART" id="SM00225">
    <property type="entry name" value="BTB"/>
    <property type="match status" value="1"/>
</dbReference>
<dbReference type="OrthoDB" id="2367075at2759"/>
<dbReference type="CDD" id="cd18186">
    <property type="entry name" value="BTB_POZ_ZBTB_KLHL-like"/>
    <property type="match status" value="1"/>
</dbReference>